<proteinExistence type="predicted"/>
<protein>
    <submittedName>
        <fullName evidence="2">DUF1858 domain-containing protein</fullName>
    </submittedName>
</protein>
<dbReference type="PANTHER" id="PTHR39341">
    <property type="entry name" value="BSL7085 PROTEIN"/>
    <property type="match status" value="1"/>
</dbReference>
<evidence type="ECO:0000313" key="2">
    <source>
        <dbReference type="EMBL" id="KAB0266885.1"/>
    </source>
</evidence>
<dbReference type="Gene3D" id="1.10.3910.10">
    <property type="entry name" value="SP0561-like"/>
    <property type="match status" value="1"/>
</dbReference>
<reference evidence="2 3" key="1">
    <citation type="journal article" date="2019" name="Microorganisms">
        <title>Genome Insights into the Novel Species Microvirga brassicacearum, a Rapeseed Endophyte with Biotechnological Potential.</title>
        <authorList>
            <person name="Jimenez-Gomez A."/>
            <person name="Saati-Santamaria Z."/>
            <person name="Igual J.M."/>
            <person name="Rivas R."/>
            <person name="Mateos P.F."/>
            <person name="Garcia-Fraile P."/>
        </authorList>
    </citation>
    <scope>NUCLEOTIDE SEQUENCE [LARGE SCALE GENOMIC DNA]</scope>
    <source>
        <strain evidence="2 3">CDVBN77</strain>
    </source>
</reference>
<dbReference type="Proteomes" id="UP000325684">
    <property type="component" value="Unassembled WGS sequence"/>
</dbReference>
<dbReference type="PANTHER" id="PTHR39341:SF1">
    <property type="entry name" value="DUF1858 DOMAIN-CONTAINING PROTEIN"/>
    <property type="match status" value="1"/>
</dbReference>
<dbReference type="InterPro" id="IPR015077">
    <property type="entry name" value="DUF1858"/>
</dbReference>
<dbReference type="AlphaFoldDB" id="A0A5N3PB80"/>
<dbReference type="OrthoDB" id="5397989at2"/>
<dbReference type="EMBL" id="VCMV01000015">
    <property type="protein sequence ID" value="KAB0266885.1"/>
    <property type="molecule type" value="Genomic_DNA"/>
</dbReference>
<gene>
    <name evidence="2" type="ORF">FEZ63_12175</name>
</gene>
<accession>A0A5N3PB80</accession>
<dbReference type="SUPFAM" id="SSF140683">
    <property type="entry name" value="SP0561-like"/>
    <property type="match status" value="1"/>
</dbReference>
<feature type="domain" description="DUF1858" evidence="1">
    <location>
        <begin position="6"/>
        <end position="55"/>
    </location>
</feature>
<name>A0A5N3PB80_9HYPH</name>
<dbReference type="InterPro" id="IPR038062">
    <property type="entry name" value="ScdA-like_N_sf"/>
</dbReference>
<dbReference type="NCBIfam" id="TIGR03980">
    <property type="entry name" value="prismane_assoc"/>
    <property type="match status" value="1"/>
</dbReference>
<evidence type="ECO:0000313" key="3">
    <source>
        <dbReference type="Proteomes" id="UP000325684"/>
    </source>
</evidence>
<dbReference type="Pfam" id="PF08984">
    <property type="entry name" value="DUF1858"/>
    <property type="match status" value="1"/>
</dbReference>
<dbReference type="RefSeq" id="WP_150944839.1">
    <property type="nucleotide sequence ID" value="NZ_VCMV01000015.1"/>
</dbReference>
<organism evidence="2 3">
    <name type="scientific">Microvirga brassicacearum</name>
    <dbReference type="NCBI Taxonomy" id="2580413"/>
    <lineage>
        <taxon>Bacteria</taxon>
        <taxon>Pseudomonadati</taxon>
        <taxon>Pseudomonadota</taxon>
        <taxon>Alphaproteobacteria</taxon>
        <taxon>Hyphomicrobiales</taxon>
        <taxon>Methylobacteriaceae</taxon>
        <taxon>Microvirga</taxon>
    </lineage>
</organism>
<evidence type="ECO:0000259" key="1">
    <source>
        <dbReference type="Pfam" id="PF08984"/>
    </source>
</evidence>
<comment type="caution">
    <text evidence="2">The sequence shown here is derived from an EMBL/GenBank/DDBJ whole genome shotgun (WGS) entry which is preliminary data.</text>
</comment>
<sequence length="85" mass="9299">MTIESSSLVDDVMRHWPTTIRVFLNYKMHCVGCPIACFHTVDDACREHGTDHQRFLADLRAAVDDADANPACPLRSVAACGAHGS</sequence>
<keyword evidence="3" id="KW-1185">Reference proteome</keyword>
<dbReference type="InterPro" id="IPR023883">
    <property type="entry name" value="CHP03980_redox-disulphide"/>
</dbReference>